<sequence>MWHPSWSGGFVTLTALNSRCASPRSLLGHNKVTSSWISSNIWYNAYNTVINAENAMGRQPDWFSKKPLALSTPQWIFCFQTSLTQYHFDWENRISPADICNFGVNHCGQSSNEYSVAIRIEGMALEVPLHARRNSPSKAHCQWVRFFAFKLAALKLTSGDQDIRESQKDRTKNEAWLFLHKFLCETKGPRG</sequence>
<dbReference type="VEuPathDB" id="FungiDB:BD410DRAFT_805975"/>
<reference evidence="1 2" key="1">
    <citation type="submission" date="2018-06" db="EMBL/GenBank/DDBJ databases">
        <title>A transcriptomic atlas of mushroom development highlights an independent origin of complex multicellularity.</title>
        <authorList>
            <consortium name="DOE Joint Genome Institute"/>
            <person name="Krizsan K."/>
            <person name="Almasi E."/>
            <person name="Merenyi Z."/>
            <person name="Sahu N."/>
            <person name="Viragh M."/>
            <person name="Koszo T."/>
            <person name="Mondo S."/>
            <person name="Kiss B."/>
            <person name="Balint B."/>
            <person name="Kues U."/>
            <person name="Barry K."/>
            <person name="Hegedus J.C."/>
            <person name="Henrissat B."/>
            <person name="Johnson J."/>
            <person name="Lipzen A."/>
            <person name="Ohm R."/>
            <person name="Nagy I."/>
            <person name="Pangilinan J."/>
            <person name="Yan J."/>
            <person name="Xiong Y."/>
            <person name="Grigoriev I.V."/>
            <person name="Hibbett D.S."/>
            <person name="Nagy L.G."/>
        </authorList>
    </citation>
    <scope>NUCLEOTIDE SEQUENCE [LARGE SCALE GENOMIC DNA]</scope>
    <source>
        <strain evidence="1 2">SZMC22713</strain>
    </source>
</reference>
<dbReference type="EMBL" id="ML170199">
    <property type="protein sequence ID" value="TDL19200.1"/>
    <property type="molecule type" value="Genomic_DNA"/>
</dbReference>
<organism evidence="1 2">
    <name type="scientific">Rickenella mellea</name>
    <dbReference type="NCBI Taxonomy" id="50990"/>
    <lineage>
        <taxon>Eukaryota</taxon>
        <taxon>Fungi</taxon>
        <taxon>Dikarya</taxon>
        <taxon>Basidiomycota</taxon>
        <taxon>Agaricomycotina</taxon>
        <taxon>Agaricomycetes</taxon>
        <taxon>Hymenochaetales</taxon>
        <taxon>Rickenellaceae</taxon>
        <taxon>Rickenella</taxon>
    </lineage>
</organism>
<dbReference type="AlphaFoldDB" id="A0A4Y7PXE0"/>
<gene>
    <name evidence="1" type="ORF">BD410DRAFT_805975</name>
</gene>
<proteinExistence type="predicted"/>
<accession>A0A4Y7PXE0</accession>
<evidence type="ECO:0000313" key="1">
    <source>
        <dbReference type="EMBL" id="TDL19200.1"/>
    </source>
</evidence>
<protein>
    <submittedName>
        <fullName evidence="1">Uncharacterized protein</fullName>
    </submittedName>
</protein>
<dbReference type="Proteomes" id="UP000294933">
    <property type="component" value="Unassembled WGS sequence"/>
</dbReference>
<evidence type="ECO:0000313" key="2">
    <source>
        <dbReference type="Proteomes" id="UP000294933"/>
    </source>
</evidence>
<name>A0A4Y7PXE0_9AGAM</name>
<keyword evidence="2" id="KW-1185">Reference proteome</keyword>